<organism evidence="2 3">
    <name type="scientific">Pendulispora rubella</name>
    <dbReference type="NCBI Taxonomy" id="2741070"/>
    <lineage>
        <taxon>Bacteria</taxon>
        <taxon>Pseudomonadati</taxon>
        <taxon>Myxococcota</taxon>
        <taxon>Myxococcia</taxon>
        <taxon>Myxococcales</taxon>
        <taxon>Sorangiineae</taxon>
        <taxon>Pendulisporaceae</taxon>
        <taxon>Pendulispora</taxon>
    </lineage>
</organism>
<sequence length="384" mass="41443">MSSDRFTRRDFSRLTAALALTGCASTNAHAQANTARKPRGRFDDAVIVDALGTIGRDEWSPSKGDPLLAQDLNDAARSGVTAINVTVDDPTEDANVFDGTTKTIATFQREIAAHPDVLAVVRNAAELRAAKASRRMGIIFGFQGSAVLGAKLEHFDTFRGRGVRIMQLTYNVRTLLGDGCLEPGNAGLSLLGRQAVERMNASRVLVDLSHCGQRTTAEAIEASKGPVAITHTGCTALANRPRNKRDEEMKRCADKGGFVGIYFMPFLRMQGQSTSSDVIAHLEHAINVAGEDHVGIGSDGTMSPIDLTSEAYIREHRKFVEERIKKGIAAPGESADVYNLCPDLNTPERFHTLGEKLLARGHGEARVRKLLGGNFARIFGEVCG</sequence>
<keyword evidence="3" id="KW-1185">Reference proteome</keyword>
<evidence type="ECO:0000256" key="1">
    <source>
        <dbReference type="SAM" id="SignalP"/>
    </source>
</evidence>
<dbReference type="PANTHER" id="PTHR10443">
    <property type="entry name" value="MICROSOMAL DIPEPTIDASE"/>
    <property type="match status" value="1"/>
</dbReference>
<evidence type="ECO:0000313" key="2">
    <source>
        <dbReference type="EMBL" id="WXB01383.1"/>
    </source>
</evidence>
<dbReference type="Proteomes" id="UP001374803">
    <property type="component" value="Chromosome"/>
</dbReference>
<dbReference type="SUPFAM" id="SSF51556">
    <property type="entry name" value="Metallo-dependent hydrolases"/>
    <property type="match status" value="1"/>
</dbReference>
<dbReference type="EMBL" id="CP089983">
    <property type="protein sequence ID" value="WXB01383.1"/>
    <property type="molecule type" value="Genomic_DNA"/>
</dbReference>
<name>A0ABZ2KRU9_9BACT</name>
<proteinExistence type="predicted"/>
<protein>
    <submittedName>
        <fullName evidence="2">Dipeptidase</fullName>
    </submittedName>
</protein>
<feature type="signal peptide" evidence="1">
    <location>
        <begin position="1"/>
        <end position="30"/>
    </location>
</feature>
<feature type="chain" id="PRO_5045860361" evidence="1">
    <location>
        <begin position="31"/>
        <end position="384"/>
    </location>
</feature>
<gene>
    <name evidence="2" type="ORF">LVJ94_31250</name>
</gene>
<dbReference type="Gene3D" id="3.20.20.140">
    <property type="entry name" value="Metal-dependent hydrolases"/>
    <property type="match status" value="1"/>
</dbReference>
<dbReference type="InterPro" id="IPR032466">
    <property type="entry name" value="Metal_Hydrolase"/>
</dbReference>
<keyword evidence="1" id="KW-0732">Signal</keyword>
<dbReference type="Pfam" id="PF01244">
    <property type="entry name" value="Peptidase_M19"/>
    <property type="match status" value="1"/>
</dbReference>
<dbReference type="InterPro" id="IPR008257">
    <property type="entry name" value="Pept_M19"/>
</dbReference>
<reference evidence="2" key="1">
    <citation type="submission" date="2021-12" db="EMBL/GenBank/DDBJ databases">
        <title>Discovery of the Pendulisporaceae a myxobacterial family with distinct sporulation behavior and unique specialized metabolism.</title>
        <authorList>
            <person name="Garcia R."/>
            <person name="Popoff A."/>
            <person name="Bader C.D."/>
            <person name="Loehr J."/>
            <person name="Walesch S."/>
            <person name="Walt C."/>
            <person name="Boldt J."/>
            <person name="Bunk B."/>
            <person name="Haeckl F.J.F.P.J."/>
            <person name="Gunesch A.P."/>
            <person name="Birkelbach J."/>
            <person name="Nuebel U."/>
            <person name="Pietschmann T."/>
            <person name="Bach T."/>
            <person name="Mueller R."/>
        </authorList>
    </citation>
    <scope>NUCLEOTIDE SEQUENCE</scope>
    <source>
        <strain evidence="2">MSr11367</strain>
    </source>
</reference>
<dbReference type="PROSITE" id="PS51365">
    <property type="entry name" value="RENAL_DIPEPTIDASE_2"/>
    <property type="match status" value="1"/>
</dbReference>
<accession>A0ABZ2KRU9</accession>
<dbReference type="PROSITE" id="PS51318">
    <property type="entry name" value="TAT"/>
    <property type="match status" value="1"/>
</dbReference>
<dbReference type="RefSeq" id="WP_394830995.1">
    <property type="nucleotide sequence ID" value="NZ_CP089929.1"/>
</dbReference>
<dbReference type="InterPro" id="IPR006311">
    <property type="entry name" value="TAT_signal"/>
</dbReference>
<dbReference type="PANTHER" id="PTHR10443:SF12">
    <property type="entry name" value="DIPEPTIDASE"/>
    <property type="match status" value="1"/>
</dbReference>
<evidence type="ECO:0000313" key="3">
    <source>
        <dbReference type="Proteomes" id="UP001374803"/>
    </source>
</evidence>